<dbReference type="AlphaFoldDB" id="A0A7X4YVP3"/>
<evidence type="ECO:0000313" key="3">
    <source>
        <dbReference type="Proteomes" id="UP000558113"/>
    </source>
</evidence>
<protein>
    <recommendedName>
        <fullName evidence="1">VOC domain-containing protein</fullName>
    </recommendedName>
</protein>
<dbReference type="OrthoDB" id="2354281at2"/>
<dbReference type="InterPro" id="IPR004360">
    <property type="entry name" value="Glyas_Fos-R_dOase_dom"/>
</dbReference>
<dbReference type="RefSeq" id="WP_161703494.1">
    <property type="nucleotide sequence ID" value="NZ_JAAAMU010000019.1"/>
</dbReference>
<evidence type="ECO:0000259" key="1">
    <source>
        <dbReference type="PROSITE" id="PS51819"/>
    </source>
</evidence>
<organism evidence="2 3">
    <name type="scientific">Paenibacillus sacheonensis</name>
    <dbReference type="NCBI Taxonomy" id="742054"/>
    <lineage>
        <taxon>Bacteria</taxon>
        <taxon>Bacillati</taxon>
        <taxon>Bacillota</taxon>
        <taxon>Bacilli</taxon>
        <taxon>Bacillales</taxon>
        <taxon>Paenibacillaceae</taxon>
        <taxon>Paenibacillus</taxon>
    </lineage>
</organism>
<dbReference type="Gene3D" id="3.10.180.10">
    <property type="entry name" value="2,3-Dihydroxybiphenyl 1,2-Dioxygenase, domain 1"/>
    <property type="match status" value="2"/>
</dbReference>
<reference evidence="2 3" key="1">
    <citation type="submission" date="2020-01" db="EMBL/GenBank/DDBJ databases">
        <title>Paenibacillus soybeanensis sp. nov. isolated from the nodules of soybean (Glycine max(L.) Merr).</title>
        <authorList>
            <person name="Wang H."/>
        </authorList>
    </citation>
    <scope>NUCLEOTIDE SEQUENCE [LARGE SCALE GENOMIC DNA]</scope>
    <source>
        <strain evidence="2 3">DSM 23054</strain>
    </source>
</reference>
<dbReference type="InterPro" id="IPR029068">
    <property type="entry name" value="Glyas_Bleomycin-R_OHBP_Dase"/>
</dbReference>
<dbReference type="PANTHER" id="PTHR36437">
    <property type="entry name" value="GLYOXALASE/BLEOMYCIN RESISTANCE PROTEIN/DIOXYGENASE"/>
    <property type="match status" value="1"/>
</dbReference>
<dbReference type="PROSITE" id="PS51819">
    <property type="entry name" value="VOC"/>
    <property type="match status" value="2"/>
</dbReference>
<feature type="domain" description="VOC" evidence="1">
    <location>
        <begin position="14"/>
        <end position="131"/>
    </location>
</feature>
<keyword evidence="3" id="KW-1185">Reference proteome</keyword>
<proteinExistence type="predicted"/>
<comment type="caution">
    <text evidence="2">The sequence shown here is derived from an EMBL/GenBank/DDBJ whole genome shotgun (WGS) entry which is preliminary data.</text>
</comment>
<dbReference type="Pfam" id="PF00903">
    <property type="entry name" value="Glyoxalase"/>
    <property type="match status" value="2"/>
</dbReference>
<dbReference type="CDD" id="cd06587">
    <property type="entry name" value="VOC"/>
    <property type="match status" value="1"/>
</dbReference>
<dbReference type="SUPFAM" id="SSF54593">
    <property type="entry name" value="Glyoxalase/Bleomycin resistance protein/Dihydroxybiphenyl dioxygenase"/>
    <property type="match status" value="2"/>
</dbReference>
<sequence>MNSRVRGITPLEPRAASVFVHVTNLRGSAEWYNKLLGLPMLEDRFNGGPVYWYNLRHTNLILDNNAGNEANPDWRVSMKPRIMFKTANIDEAYAYVKEKGEPFLEPERHGGVMAFFNFRDPEGNVQMVCWTAEEENPGEPEPVGASPILPRIGAVFIDVKDMTAMSSWYADLLGIPADAYHAEGEVVDLPTTKGGGILLDANRGLQGNDFTIPFMFVTEDLEASLVFAQENGFELFGEPQYYGPVSFFVLKDPDGNLVMVCRDESLAKTAERE</sequence>
<name>A0A7X4YVP3_9BACL</name>
<dbReference type="EMBL" id="JAAAMU010000019">
    <property type="protein sequence ID" value="NBC72471.1"/>
    <property type="molecule type" value="Genomic_DNA"/>
</dbReference>
<dbReference type="PANTHER" id="PTHR36437:SF2">
    <property type="entry name" value="GLYOXALASE_BLEOMYCIN RESISTANCE PROTEIN_DIOXYGENASE"/>
    <property type="match status" value="1"/>
</dbReference>
<gene>
    <name evidence="2" type="ORF">GT003_26030</name>
</gene>
<dbReference type="Proteomes" id="UP000558113">
    <property type="component" value="Unassembled WGS sequence"/>
</dbReference>
<evidence type="ECO:0000313" key="2">
    <source>
        <dbReference type="EMBL" id="NBC72471.1"/>
    </source>
</evidence>
<dbReference type="InterPro" id="IPR037523">
    <property type="entry name" value="VOC_core"/>
</dbReference>
<accession>A0A7X4YVP3</accession>
<feature type="domain" description="VOC" evidence="1">
    <location>
        <begin position="151"/>
        <end position="263"/>
    </location>
</feature>